<dbReference type="HOGENOM" id="CLU_1517715_0_0_1"/>
<organism evidence="2 3">
    <name type="scientific">Cladophialophora immunda</name>
    <dbReference type="NCBI Taxonomy" id="569365"/>
    <lineage>
        <taxon>Eukaryota</taxon>
        <taxon>Fungi</taxon>
        <taxon>Dikarya</taxon>
        <taxon>Ascomycota</taxon>
        <taxon>Pezizomycotina</taxon>
        <taxon>Eurotiomycetes</taxon>
        <taxon>Chaetothyriomycetidae</taxon>
        <taxon>Chaetothyriales</taxon>
        <taxon>Herpotrichiellaceae</taxon>
        <taxon>Cladophialophora</taxon>
    </lineage>
</organism>
<dbReference type="EMBL" id="KN847044">
    <property type="protein sequence ID" value="KIW25767.1"/>
    <property type="molecule type" value="Genomic_DNA"/>
</dbReference>
<gene>
    <name evidence="2" type="ORF">PV07_08921</name>
</gene>
<evidence type="ECO:0000313" key="3">
    <source>
        <dbReference type="Proteomes" id="UP000054466"/>
    </source>
</evidence>
<keyword evidence="3" id="KW-1185">Reference proteome</keyword>
<sequence>MADPLSVAARLVGLLMAAVNVSTIRLKAEVADVHNILGQLQFFVLSEARFQVANLTADGQSSSRNLVLLRADTFSDLQVFAESLYTVRAKNEHPRESTLDFKRGRTESSAEQTLNAQELAVLKLILNILTCLLQIEAESKFDRLQLYLSRFKTQEILGKKPTLAERLVVYATLQRDT</sequence>
<accession>A0A0D2AL70</accession>
<feature type="chain" id="PRO_5002238477" evidence="1">
    <location>
        <begin position="24"/>
        <end position="177"/>
    </location>
</feature>
<protein>
    <submittedName>
        <fullName evidence="2">Uncharacterized protein</fullName>
    </submittedName>
</protein>
<reference evidence="2 3" key="1">
    <citation type="submission" date="2015-01" db="EMBL/GenBank/DDBJ databases">
        <title>The Genome Sequence of Cladophialophora immunda CBS83496.</title>
        <authorList>
            <consortium name="The Broad Institute Genomics Platform"/>
            <person name="Cuomo C."/>
            <person name="de Hoog S."/>
            <person name="Gorbushina A."/>
            <person name="Stielow B."/>
            <person name="Teixiera M."/>
            <person name="Abouelleil A."/>
            <person name="Chapman S.B."/>
            <person name="Priest M."/>
            <person name="Young S.K."/>
            <person name="Wortman J."/>
            <person name="Nusbaum C."/>
            <person name="Birren B."/>
        </authorList>
    </citation>
    <scope>NUCLEOTIDE SEQUENCE [LARGE SCALE GENOMIC DNA]</scope>
    <source>
        <strain evidence="2 3">CBS 83496</strain>
    </source>
</reference>
<name>A0A0D2AL70_9EURO</name>
<proteinExistence type="predicted"/>
<keyword evidence="1" id="KW-0732">Signal</keyword>
<dbReference type="AlphaFoldDB" id="A0A0D2AL70"/>
<dbReference type="OrthoDB" id="19923at2759"/>
<evidence type="ECO:0000313" key="2">
    <source>
        <dbReference type="EMBL" id="KIW25767.1"/>
    </source>
</evidence>
<feature type="signal peptide" evidence="1">
    <location>
        <begin position="1"/>
        <end position="23"/>
    </location>
</feature>
<dbReference type="Proteomes" id="UP000054466">
    <property type="component" value="Unassembled WGS sequence"/>
</dbReference>
<dbReference type="GeneID" id="27348115"/>
<evidence type="ECO:0000256" key="1">
    <source>
        <dbReference type="SAM" id="SignalP"/>
    </source>
</evidence>
<dbReference type="RefSeq" id="XP_016245983.1">
    <property type="nucleotide sequence ID" value="XM_016396127.1"/>
</dbReference>
<dbReference type="VEuPathDB" id="FungiDB:PV07_08921"/>